<keyword evidence="3" id="KW-1185">Reference proteome</keyword>
<accession>A0A072UZQ0</accession>
<dbReference type="HOGENOM" id="CLU_1920209_0_0_1"/>
<reference evidence="1 3" key="2">
    <citation type="journal article" date="2014" name="BMC Genomics">
        <title>An improved genome release (version Mt4.0) for the model legume Medicago truncatula.</title>
        <authorList>
            <person name="Tang H."/>
            <person name="Krishnakumar V."/>
            <person name="Bidwell S."/>
            <person name="Rosen B."/>
            <person name="Chan A."/>
            <person name="Zhou S."/>
            <person name="Gentzbittel L."/>
            <person name="Childs K.L."/>
            <person name="Yandell M."/>
            <person name="Gundlach H."/>
            <person name="Mayer K.F."/>
            <person name="Schwartz D.C."/>
            <person name="Town C.D."/>
        </authorList>
    </citation>
    <scope>GENOME REANNOTATION</scope>
    <source>
        <strain evidence="1">A17</strain>
        <strain evidence="2 3">cv. Jemalong A17</strain>
    </source>
</reference>
<protein>
    <submittedName>
        <fullName evidence="1">Transmembrane protein, putative</fullName>
    </submittedName>
</protein>
<dbReference type="PaxDb" id="3880-AES82939"/>
<organism evidence="1 3">
    <name type="scientific">Medicago truncatula</name>
    <name type="common">Barrel medic</name>
    <name type="synonym">Medicago tribuloides</name>
    <dbReference type="NCBI Taxonomy" id="3880"/>
    <lineage>
        <taxon>Eukaryota</taxon>
        <taxon>Viridiplantae</taxon>
        <taxon>Streptophyta</taxon>
        <taxon>Embryophyta</taxon>
        <taxon>Tracheophyta</taxon>
        <taxon>Spermatophyta</taxon>
        <taxon>Magnoliopsida</taxon>
        <taxon>eudicotyledons</taxon>
        <taxon>Gunneridae</taxon>
        <taxon>Pentapetalae</taxon>
        <taxon>rosids</taxon>
        <taxon>fabids</taxon>
        <taxon>Fabales</taxon>
        <taxon>Fabaceae</taxon>
        <taxon>Papilionoideae</taxon>
        <taxon>50 kb inversion clade</taxon>
        <taxon>NPAAA clade</taxon>
        <taxon>Hologalegina</taxon>
        <taxon>IRL clade</taxon>
        <taxon>Trifolieae</taxon>
        <taxon>Medicago</taxon>
    </lineage>
</organism>
<evidence type="ECO:0000313" key="3">
    <source>
        <dbReference type="Proteomes" id="UP000002051"/>
    </source>
</evidence>
<dbReference type="EMBL" id="CM001220">
    <property type="protein sequence ID" value="KEH31325.1"/>
    <property type="molecule type" value="Genomic_DNA"/>
</dbReference>
<evidence type="ECO:0000313" key="2">
    <source>
        <dbReference type="EnsemblPlants" id="KEH31325"/>
    </source>
</evidence>
<proteinExistence type="predicted"/>
<gene>
    <name evidence="1" type="ordered locus">MTR_4g094500</name>
</gene>
<reference evidence="1 3" key="1">
    <citation type="journal article" date="2011" name="Nature">
        <title>The Medicago genome provides insight into the evolution of rhizobial symbioses.</title>
        <authorList>
            <person name="Young N.D."/>
            <person name="Debelle F."/>
            <person name="Oldroyd G.E."/>
            <person name="Geurts R."/>
            <person name="Cannon S.B."/>
            <person name="Udvardi M.K."/>
            <person name="Benedito V.A."/>
            <person name="Mayer K.F."/>
            <person name="Gouzy J."/>
            <person name="Schoof H."/>
            <person name="Van de Peer Y."/>
            <person name="Proost S."/>
            <person name="Cook D.R."/>
            <person name="Meyers B.C."/>
            <person name="Spannagl M."/>
            <person name="Cheung F."/>
            <person name="De Mita S."/>
            <person name="Krishnakumar V."/>
            <person name="Gundlach H."/>
            <person name="Zhou S."/>
            <person name="Mudge J."/>
            <person name="Bharti A.K."/>
            <person name="Murray J.D."/>
            <person name="Naoumkina M.A."/>
            <person name="Rosen B."/>
            <person name="Silverstein K.A."/>
            <person name="Tang H."/>
            <person name="Rombauts S."/>
            <person name="Zhao P.X."/>
            <person name="Zhou P."/>
            <person name="Barbe V."/>
            <person name="Bardou P."/>
            <person name="Bechner M."/>
            <person name="Bellec A."/>
            <person name="Berger A."/>
            <person name="Berges H."/>
            <person name="Bidwell S."/>
            <person name="Bisseling T."/>
            <person name="Choisne N."/>
            <person name="Couloux A."/>
            <person name="Denny R."/>
            <person name="Deshpande S."/>
            <person name="Dai X."/>
            <person name="Doyle J.J."/>
            <person name="Dudez A.M."/>
            <person name="Farmer A.D."/>
            <person name="Fouteau S."/>
            <person name="Franken C."/>
            <person name="Gibelin C."/>
            <person name="Gish J."/>
            <person name="Goldstein S."/>
            <person name="Gonzalez A.J."/>
            <person name="Green P.J."/>
            <person name="Hallab A."/>
            <person name="Hartog M."/>
            <person name="Hua A."/>
            <person name="Humphray S.J."/>
            <person name="Jeong D.H."/>
            <person name="Jing Y."/>
            <person name="Jocker A."/>
            <person name="Kenton S.M."/>
            <person name="Kim D.J."/>
            <person name="Klee K."/>
            <person name="Lai H."/>
            <person name="Lang C."/>
            <person name="Lin S."/>
            <person name="Macmil S.L."/>
            <person name="Magdelenat G."/>
            <person name="Matthews L."/>
            <person name="McCorrison J."/>
            <person name="Monaghan E.L."/>
            <person name="Mun J.H."/>
            <person name="Najar F.Z."/>
            <person name="Nicholson C."/>
            <person name="Noirot C."/>
            <person name="O'Bleness M."/>
            <person name="Paule C.R."/>
            <person name="Poulain J."/>
            <person name="Prion F."/>
            <person name="Qin B."/>
            <person name="Qu C."/>
            <person name="Retzel E.F."/>
            <person name="Riddle C."/>
            <person name="Sallet E."/>
            <person name="Samain S."/>
            <person name="Samson N."/>
            <person name="Sanders I."/>
            <person name="Saurat O."/>
            <person name="Scarpelli C."/>
            <person name="Schiex T."/>
            <person name="Segurens B."/>
            <person name="Severin A.J."/>
            <person name="Sherrier D.J."/>
            <person name="Shi R."/>
            <person name="Sims S."/>
            <person name="Singer S.R."/>
            <person name="Sinharoy S."/>
            <person name="Sterck L."/>
            <person name="Viollet A."/>
            <person name="Wang B.B."/>
            <person name="Wang K."/>
            <person name="Wang M."/>
            <person name="Wang X."/>
            <person name="Warfsmann J."/>
            <person name="Weissenbach J."/>
            <person name="White D.D."/>
            <person name="White J.D."/>
            <person name="Wiley G.B."/>
            <person name="Wincker P."/>
            <person name="Xing Y."/>
            <person name="Yang L."/>
            <person name="Yao Z."/>
            <person name="Ying F."/>
            <person name="Zhai J."/>
            <person name="Zhou L."/>
            <person name="Zuber A."/>
            <person name="Denarie J."/>
            <person name="Dixon R.A."/>
            <person name="May G.D."/>
            <person name="Schwartz D.C."/>
            <person name="Rogers J."/>
            <person name="Quetier F."/>
            <person name="Town C.D."/>
            <person name="Roe B.A."/>
        </authorList>
    </citation>
    <scope>NUCLEOTIDE SEQUENCE [LARGE SCALE GENOMIC DNA]</scope>
    <source>
        <strain evidence="1">A17</strain>
        <strain evidence="2 3">cv. Jemalong A17</strain>
    </source>
</reference>
<keyword evidence="1" id="KW-0812">Transmembrane</keyword>
<reference evidence="2" key="3">
    <citation type="submission" date="2015-04" db="UniProtKB">
        <authorList>
            <consortium name="EnsemblPlants"/>
        </authorList>
    </citation>
    <scope>IDENTIFICATION</scope>
    <source>
        <strain evidence="2">cv. Jemalong A17</strain>
    </source>
</reference>
<name>A0A072UZQ0_MEDTR</name>
<sequence length="132" mass="14754">MNPIIQSIFLPCRSRLWWCDERLKPSAPPTSRSADGLVQWFWRWFRQSTSCGVVKCVGVWFSGRSTPMTCVCLFGMWWLISDPFSFLAVDVGAAVLCVCSRLSSFCLVFGEAAVMAAGLCFGCGQQVWGFFV</sequence>
<evidence type="ECO:0000313" key="1">
    <source>
        <dbReference type="EMBL" id="KEH31325.1"/>
    </source>
</evidence>
<dbReference type="AlphaFoldDB" id="A0A072UZQ0"/>
<keyword evidence="1" id="KW-0472">Membrane</keyword>
<dbReference type="EnsemblPlants" id="KEH31325">
    <property type="protein sequence ID" value="KEH31325"/>
    <property type="gene ID" value="MTR_4g094500"/>
</dbReference>
<dbReference type="Proteomes" id="UP000002051">
    <property type="component" value="Chromosome 4"/>
</dbReference>